<reference evidence="2 5" key="2">
    <citation type="submission" date="2021-03" db="EMBL/GenBank/DDBJ databases">
        <title>Whole genome shotgun sequence of Salinispora arenicola NBRC 105043.</title>
        <authorList>
            <person name="Komaki H."/>
            <person name="Tamura T."/>
        </authorList>
    </citation>
    <scope>NUCLEOTIDE SEQUENCE [LARGE SCALE GENOMIC DNA]</scope>
    <source>
        <strain evidence="2 5">NBRC 105043</strain>
    </source>
</reference>
<dbReference type="EMBL" id="BOQM01000009">
    <property type="protein sequence ID" value="GIM83875.1"/>
    <property type="molecule type" value="Genomic_DNA"/>
</dbReference>
<keyword evidence="5" id="KW-1185">Reference proteome</keyword>
<proteinExistence type="predicted"/>
<comment type="caution">
    <text evidence="3">The sequence shown here is derived from an EMBL/GenBank/DDBJ whole genome shotgun (WGS) entry which is preliminary data.</text>
</comment>
<dbReference type="Proteomes" id="UP000315983">
    <property type="component" value="Unassembled WGS sequence"/>
</dbReference>
<name>A0A542XK55_SALAC</name>
<gene>
    <name evidence="3" type="ORF">FB564_1291</name>
    <name evidence="2" type="ORF">Sar04_14440</name>
</gene>
<evidence type="ECO:0000256" key="1">
    <source>
        <dbReference type="SAM" id="MobiDB-lite"/>
    </source>
</evidence>
<dbReference type="EMBL" id="VFOL01000001">
    <property type="protein sequence ID" value="TQL36206.1"/>
    <property type="molecule type" value="Genomic_DNA"/>
</dbReference>
<evidence type="ECO:0000313" key="3">
    <source>
        <dbReference type="EMBL" id="TQL36206.1"/>
    </source>
</evidence>
<organism evidence="3 4">
    <name type="scientific">Salinispora arenicola</name>
    <dbReference type="NCBI Taxonomy" id="168697"/>
    <lineage>
        <taxon>Bacteria</taxon>
        <taxon>Bacillati</taxon>
        <taxon>Actinomycetota</taxon>
        <taxon>Actinomycetes</taxon>
        <taxon>Micromonosporales</taxon>
        <taxon>Micromonosporaceae</taxon>
        <taxon>Salinispora</taxon>
    </lineage>
</organism>
<dbReference type="AlphaFoldDB" id="A0A542XK55"/>
<reference evidence="3 4" key="1">
    <citation type="submission" date="2019-06" db="EMBL/GenBank/DDBJ databases">
        <title>Sequencing the genomes of 1000 actinobacteria strains.</title>
        <authorList>
            <person name="Klenk H.-P."/>
        </authorList>
    </citation>
    <scope>NUCLEOTIDE SEQUENCE [LARGE SCALE GENOMIC DNA]</scope>
    <source>
        <strain evidence="3 4">DSM 44819</strain>
    </source>
</reference>
<evidence type="ECO:0000313" key="4">
    <source>
        <dbReference type="Proteomes" id="UP000315983"/>
    </source>
</evidence>
<dbReference type="Proteomes" id="UP000677457">
    <property type="component" value="Unassembled WGS sequence"/>
</dbReference>
<feature type="region of interest" description="Disordered" evidence="1">
    <location>
        <begin position="56"/>
        <end position="79"/>
    </location>
</feature>
<evidence type="ECO:0000313" key="2">
    <source>
        <dbReference type="EMBL" id="GIM83875.1"/>
    </source>
</evidence>
<sequence>MQVSQALDVMEAILRAAEHPDIVEVTRYGAAQANPPCDGSSPALPGRESGVHCVRRGARSGHRPGTGLWPRGRVSRSVR</sequence>
<accession>A0A542XK55</accession>
<evidence type="ECO:0000313" key="5">
    <source>
        <dbReference type="Proteomes" id="UP000677457"/>
    </source>
</evidence>
<protein>
    <submittedName>
        <fullName evidence="3">Uncharacterized protein</fullName>
    </submittedName>
</protein>